<keyword evidence="1" id="KW-1188">Viral release from host cell</keyword>
<dbReference type="EMBL" id="BK032710">
    <property type="protein sequence ID" value="DAF56194.1"/>
    <property type="molecule type" value="Genomic_DNA"/>
</dbReference>
<dbReference type="Gene3D" id="3.40.50.300">
    <property type="entry name" value="P-loop containing nucleotide triphosphate hydrolases"/>
    <property type="match status" value="1"/>
</dbReference>
<evidence type="ECO:0000256" key="4">
    <source>
        <dbReference type="ARBA" id="ARBA00023219"/>
    </source>
</evidence>
<dbReference type="Pfam" id="PF17289">
    <property type="entry name" value="Terminase_6C"/>
    <property type="match status" value="1"/>
</dbReference>
<proteinExistence type="predicted"/>
<feature type="domain" description="Terminase large subunit gp17-like C-terminal" evidence="5">
    <location>
        <begin position="349"/>
        <end position="508"/>
    </location>
</feature>
<accession>A0A8S5T085</accession>
<reference evidence="6" key="1">
    <citation type="journal article" date="2021" name="Proc. Natl. Acad. Sci. U.S.A.">
        <title>A Catalog of Tens of Thousands of Viruses from Human Metagenomes Reveals Hidden Associations with Chronic Diseases.</title>
        <authorList>
            <person name="Tisza M.J."/>
            <person name="Buck C.B."/>
        </authorList>
    </citation>
    <scope>NUCLEOTIDE SEQUENCE</scope>
    <source>
        <strain evidence="6">Ctxqo3</strain>
    </source>
</reference>
<keyword evidence="3" id="KW-0067">ATP-binding</keyword>
<evidence type="ECO:0000259" key="5">
    <source>
        <dbReference type="Pfam" id="PF17289"/>
    </source>
</evidence>
<protein>
    <submittedName>
        <fullName evidence="6">Terminase large subunit</fullName>
    </submittedName>
</protein>
<name>A0A8S5T085_9CAUD</name>
<evidence type="ECO:0000256" key="2">
    <source>
        <dbReference type="ARBA" id="ARBA00022741"/>
    </source>
</evidence>
<evidence type="ECO:0000256" key="3">
    <source>
        <dbReference type="ARBA" id="ARBA00022840"/>
    </source>
</evidence>
<keyword evidence="2" id="KW-0547">Nucleotide-binding</keyword>
<dbReference type="InterPro" id="IPR035421">
    <property type="entry name" value="Terminase_6C"/>
</dbReference>
<keyword evidence="4" id="KW-0231">Viral genome packaging</keyword>
<evidence type="ECO:0000256" key="1">
    <source>
        <dbReference type="ARBA" id="ARBA00022612"/>
    </source>
</evidence>
<dbReference type="Gene3D" id="3.30.420.240">
    <property type="match status" value="1"/>
</dbReference>
<dbReference type="GO" id="GO:0005524">
    <property type="term" value="F:ATP binding"/>
    <property type="evidence" value="ECO:0007669"/>
    <property type="project" value="UniProtKB-KW"/>
</dbReference>
<evidence type="ECO:0000313" key="6">
    <source>
        <dbReference type="EMBL" id="DAF56194.1"/>
    </source>
</evidence>
<organism evidence="6">
    <name type="scientific">Podoviridae sp. ctxqo3</name>
    <dbReference type="NCBI Taxonomy" id="2827755"/>
    <lineage>
        <taxon>Viruses</taxon>
        <taxon>Duplodnaviria</taxon>
        <taxon>Heunggongvirae</taxon>
        <taxon>Uroviricota</taxon>
        <taxon>Caudoviricetes</taxon>
    </lineage>
</organism>
<sequence length="518" mass="59491">MTKENKLKKIVSDPVLWVTYFVKIVDKNGIKVPFIPTYHQKVLAKNFGKFNIICKSRQLGITSWAIAYSLYLTHTQSDTVCMLMSYSLDTVDIVFKKLKAMYEDLDPSVKIKDVANNRKELILENRSRIVCCVCGSKDAARGATLRYVHLTEVSSMDDEKLKNQLVAIEAALRPDSECVLESTSKGMNYWFELWQRAVNGESQYKPFFFSWLSDTKLFIEEYNDNSEEYKQKYGDYLAPEELDEEEQALYLKMNGKENPLAIKKLMWRRMKIANIGIEKFRQEYPTTAMESFVVSGNNLFDLELIQERRNHLDETLTVKLPVKIPTMMKKWKSSIKTWRLPVKDEKYYIGVDTGEGINSDNSVIEVVDESGFQCMEFASNKIKPYQFADLVREIGNMYNTGLLVIEKLSAGHTVLDKLYDGSNRYINIYKSKVYDMRGKTKKKPGFETTGKSRPIILNRLQELFETGQVCVNSSGLLDEMKVFQDNNGKVQAAQGAKDDRVMAFAMALEGLANGIYYV</sequence>
<dbReference type="InterPro" id="IPR027417">
    <property type="entry name" value="P-loop_NTPase"/>
</dbReference>